<feature type="non-terminal residue" evidence="1">
    <location>
        <position position="59"/>
    </location>
</feature>
<dbReference type="EMBL" id="JACGCM010000309">
    <property type="protein sequence ID" value="KAF6174008.1"/>
    <property type="molecule type" value="Genomic_DNA"/>
</dbReference>
<name>A0A7J7P4B1_9MAGN</name>
<evidence type="ECO:0000313" key="2">
    <source>
        <dbReference type="Proteomes" id="UP000541444"/>
    </source>
</evidence>
<sequence>MIMLSEKSRRVTDAGLVRTATTVLIGDGSERRGCWPCHFQSVELDVCLIILRSYVDMFE</sequence>
<organism evidence="1 2">
    <name type="scientific">Kingdonia uniflora</name>
    <dbReference type="NCBI Taxonomy" id="39325"/>
    <lineage>
        <taxon>Eukaryota</taxon>
        <taxon>Viridiplantae</taxon>
        <taxon>Streptophyta</taxon>
        <taxon>Embryophyta</taxon>
        <taxon>Tracheophyta</taxon>
        <taxon>Spermatophyta</taxon>
        <taxon>Magnoliopsida</taxon>
        <taxon>Ranunculales</taxon>
        <taxon>Circaeasteraceae</taxon>
        <taxon>Kingdonia</taxon>
    </lineage>
</organism>
<dbReference type="AlphaFoldDB" id="A0A7J7P4B1"/>
<reference evidence="1 2" key="1">
    <citation type="journal article" date="2020" name="IScience">
        <title>Genome Sequencing of the Endangered Kingdonia uniflora (Circaeasteraceae, Ranunculales) Reveals Potential Mechanisms of Evolutionary Specialization.</title>
        <authorList>
            <person name="Sun Y."/>
            <person name="Deng T."/>
            <person name="Zhang A."/>
            <person name="Moore M.J."/>
            <person name="Landis J.B."/>
            <person name="Lin N."/>
            <person name="Zhang H."/>
            <person name="Zhang X."/>
            <person name="Huang J."/>
            <person name="Zhang X."/>
            <person name="Sun H."/>
            <person name="Wang H."/>
        </authorList>
    </citation>
    <scope>NUCLEOTIDE SEQUENCE [LARGE SCALE GENOMIC DNA]</scope>
    <source>
        <strain evidence="1">TB1705</strain>
        <tissue evidence="1">Leaf</tissue>
    </source>
</reference>
<dbReference type="Proteomes" id="UP000541444">
    <property type="component" value="Unassembled WGS sequence"/>
</dbReference>
<evidence type="ECO:0000313" key="1">
    <source>
        <dbReference type="EMBL" id="KAF6174008.1"/>
    </source>
</evidence>
<protein>
    <submittedName>
        <fullName evidence="1">Uncharacterized protein</fullName>
    </submittedName>
</protein>
<comment type="caution">
    <text evidence="1">The sequence shown here is derived from an EMBL/GenBank/DDBJ whole genome shotgun (WGS) entry which is preliminary data.</text>
</comment>
<accession>A0A7J7P4B1</accession>
<keyword evidence="2" id="KW-1185">Reference proteome</keyword>
<proteinExistence type="predicted"/>
<gene>
    <name evidence="1" type="ORF">GIB67_039959</name>
</gene>